<accession>A0A9P0CX82</accession>
<sequence>MDDRNLPGHNAYPNGYLFALGVNQANLSSFSKALKQINLFITETWPNAKTLKVVLSQSSGKYASSTSITNATVLSEVEYAKQCKILHKAATYNQSIGPTATKPTPDPTTEDDPLSEDPDLPDYTGPLIIIRDTPYSEKLSPFSHEEFSKKLHVHSDVFLFQLRLRRESMISLSMYLGIKIEQGNLDGVFIPTYNSRLSLSDNSIYLSDTLPIDCIRKIHLNPNGTHIYRMIHCKVHDIDNQPQSLTMRDAIFVIQPQFATTNLRSRTPQVKGAVPTPLFNSAKSGFTFSAFPLDETPTIPKNYVFLWSSYRHIKDRRLPKSKVFYTTLNPSYGQSTLLHKTNNPCKLIPDSDCF</sequence>
<feature type="region of interest" description="Disordered" evidence="1">
    <location>
        <begin position="95"/>
        <end position="119"/>
    </location>
</feature>
<organism evidence="2 3">
    <name type="scientific">Psylliodes chrysocephalus</name>
    <dbReference type="NCBI Taxonomy" id="3402493"/>
    <lineage>
        <taxon>Eukaryota</taxon>
        <taxon>Metazoa</taxon>
        <taxon>Ecdysozoa</taxon>
        <taxon>Arthropoda</taxon>
        <taxon>Hexapoda</taxon>
        <taxon>Insecta</taxon>
        <taxon>Pterygota</taxon>
        <taxon>Neoptera</taxon>
        <taxon>Endopterygota</taxon>
        <taxon>Coleoptera</taxon>
        <taxon>Polyphaga</taxon>
        <taxon>Cucujiformia</taxon>
        <taxon>Chrysomeloidea</taxon>
        <taxon>Chrysomelidae</taxon>
        <taxon>Galerucinae</taxon>
        <taxon>Alticini</taxon>
        <taxon>Psylliodes</taxon>
    </lineage>
</organism>
<dbReference type="Proteomes" id="UP001153636">
    <property type="component" value="Chromosome 21"/>
</dbReference>
<dbReference type="EMBL" id="OV651833">
    <property type="protein sequence ID" value="CAH1107500.1"/>
    <property type="molecule type" value="Genomic_DNA"/>
</dbReference>
<reference evidence="2" key="1">
    <citation type="submission" date="2022-01" db="EMBL/GenBank/DDBJ databases">
        <authorList>
            <person name="King R."/>
        </authorList>
    </citation>
    <scope>NUCLEOTIDE SEQUENCE</scope>
</reference>
<proteinExistence type="predicted"/>
<name>A0A9P0CX82_9CUCU</name>
<dbReference type="Pfam" id="PF25666">
    <property type="entry name" value="Partiti_capsid"/>
    <property type="match status" value="1"/>
</dbReference>
<dbReference type="InterPro" id="IPR058242">
    <property type="entry name" value="Capsid_partitivirus"/>
</dbReference>
<feature type="compositionally biased region" description="Acidic residues" evidence="1">
    <location>
        <begin position="108"/>
        <end position="119"/>
    </location>
</feature>
<dbReference type="AlphaFoldDB" id="A0A9P0CX82"/>
<evidence type="ECO:0000256" key="1">
    <source>
        <dbReference type="SAM" id="MobiDB-lite"/>
    </source>
</evidence>
<gene>
    <name evidence="2" type="ORF">PSYICH_LOCUS8088</name>
</gene>
<evidence type="ECO:0000313" key="2">
    <source>
        <dbReference type="EMBL" id="CAH1107500.1"/>
    </source>
</evidence>
<evidence type="ECO:0000313" key="3">
    <source>
        <dbReference type="Proteomes" id="UP001153636"/>
    </source>
</evidence>
<keyword evidence="3" id="KW-1185">Reference proteome</keyword>
<protein>
    <submittedName>
        <fullName evidence="2">Uncharacterized protein</fullName>
    </submittedName>
</protein>